<dbReference type="GO" id="GO:0003677">
    <property type="term" value="F:DNA binding"/>
    <property type="evidence" value="ECO:0007669"/>
    <property type="project" value="InterPro"/>
</dbReference>
<evidence type="ECO:0000313" key="1">
    <source>
        <dbReference type="EMBL" id="EDZ64791.1"/>
    </source>
</evidence>
<dbReference type="AlphaFoldDB" id="B6BTZ2"/>
<protein>
    <recommendedName>
        <fullName evidence="3">HTH cro/C1-type domain-containing protein</fullName>
    </recommendedName>
</protein>
<dbReference type="InterPro" id="IPR010982">
    <property type="entry name" value="Lambda_DNA-bd_dom_sf"/>
</dbReference>
<dbReference type="Gene3D" id="1.10.260.40">
    <property type="entry name" value="lambda repressor-like DNA-binding domains"/>
    <property type="match status" value="1"/>
</dbReference>
<dbReference type="EMBL" id="DS995299">
    <property type="protein sequence ID" value="EDZ64791.1"/>
    <property type="molecule type" value="Genomic_DNA"/>
</dbReference>
<sequence>MIIDYDCKYLEQLRENKDLNIDHLSHTMALSNQHIIALEKNDINFYRSKNLFFSSLKKYIKLLGEEPRELIKNLDDLEKKLNIKRVKQPNKEKNWLQKFREDWLI</sequence>
<accession>B6BTZ2</accession>
<organism evidence="1 2">
    <name type="scientific">beta proteobacterium KB13</name>
    <dbReference type="NCBI Taxonomy" id="314607"/>
    <lineage>
        <taxon>Bacteria</taxon>
        <taxon>Pseudomonadati</taxon>
        <taxon>Pseudomonadota</taxon>
        <taxon>Betaproteobacteria</taxon>
        <taxon>Nitrosomonadales</taxon>
        <taxon>OM43 clade</taxon>
    </lineage>
</organism>
<dbReference type="STRING" id="314607.KB13_923"/>
<evidence type="ECO:0000313" key="2">
    <source>
        <dbReference type="Proteomes" id="UP000004188"/>
    </source>
</evidence>
<gene>
    <name evidence="1" type="ORF">KB13_923</name>
</gene>
<reference evidence="2" key="1">
    <citation type="journal article" date="2012" name="Stand. Genomic Sci.">
        <title>Genome sequence of strain HIMB624, a cultured representative from the OM43 clade of marine Betaproteobacteria.</title>
        <authorList>
            <person name="Huggett M.J."/>
            <person name="Hayakawa D.H."/>
            <person name="Rappe M.S."/>
        </authorList>
    </citation>
    <scope>NUCLEOTIDE SEQUENCE [LARGE SCALE GENOMIC DNA]</scope>
    <source>
        <strain evidence="2">KB13</strain>
    </source>
</reference>
<evidence type="ECO:0008006" key="3">
    <source>
        <dbReference type="Google" id="ProtNLM"/>
    </source>
</evidence>
<dbReference type="HOGENOM" id="CLU_2231281_0_0_4"/>
<keyword evidence="2" id="KW-1185">Reference proteome</keyword>
<name>B6BTZ2_9PROT</name>
<proteinExistence type="predicted"/>
<dbReference type="Proteomes" id="UP000004188">
    <property type="component" value="Unassembled WGS sequence"/>
</dbReference>